<keyword evidence="2" id="KW-0732">Signal</keyword>
<gene>
    <name evidence="3" type="ORF">KW502_02515</name>
</gene>
<dbReference type="RefSeq" id="WP_219038956.1">
    <property type="nucleotide sequence ID" value="NZ_JAHWDF010000002.1"/>
</dbReference>
<feature type="region of interest" description="Disordered" evidence="1">
    <location>
        <begin position="219"/>
        <end position="360"/>
    </location>
</feature>
<evidence type="ECO:0000313" key="3">
    <source>
        <dbReference type="EMBL" id="MBW2960673.1"/>
    </source>
</evidence>
<evidence type="ECO:0000256" key="1">
    <source>
        <dbReference type="SAM" id="MobiDB-lite"/>
    </source>
</evidence>
<feature type="compositionally biased region" description="Polar residues" evidence="1">
    <location>
        <begin position="301"/>
        <end position="317"/>
    </location>
</feature>
<dbReference type="EMBL" id="JAHWDF010000002">
    <property type="protein sequence ID" value="MBW2960673.1"/>
    <property type="molecule type" value="Genomic_DNA"/>
</dbReference>
<dbReference type="Proteomes" id="UP000719267">
    <property type="component" value="Unassembled WGS sequence"/>
</dbReference>
<evidence type="ECO:0008006" key="5">
    <source>
        <dbReference type="Google" id="ProtNLM"/>
    </source>
</evidence>
<evidence type="ECO:0000256" key="2">
    <source>
        <dbReference type="SAM" id="SignalP"/>
    </source>
</evidence>
<sequence length="360" mass="42270">MKNLITLVVLTLVTLTASAENKKSAISTYNYGYNSSIIFVEKNIEFAIYPDGQFDFYYQPRNNFNFNIHTPQVNISFNHGYNYDPYVQYDDYGAVIQIESVPIYYDYYGRIIKAGNTPIHYNQFGRLAQVGGLSIFYNSYGNFAHFTGYINTINRRYVHRSWHEYYTTPPRTRCVVFSQPYRTYYQPNRVNYRNFRNHYNVYRSNRSNFYTPAQRVAHYTRGTKTNSKRALVQNDNNKVRTNTSSARRNGTNRNNTSRTRNYHTREIRSNDRALSVADRVPTNNSSQRQSTRNRSNVQNRKQASSNINTNKRSTSARESSRNMDNKKPKQVNSRTSSTRNISRSTVENSRNRNHNSSRLR</sequence>
<feature type="signal peptide" evidence="2">
    <location>
        <begin position="1"/>
        <end position="19"/>
    </location>
</feature>
<evidence type="ECO:0000313" key="4">
    <source>
        <dbReference type="Proteomes" id="UP000719267"/>
    </source>
</evidence>
<feature type="compositionally biased region" description="Low complexity" evidence="1">
    <location>
        <begin position="282"/>
        <end position="300"/>
    </location>
</feature>
<feature type="compositionally biased region" description="Basic and acidic residues" evidence="1">
    <location>
        <begin position="318"/>
        <end position="327"/>
    </location>
</feature>
<name>A0ABS6W0K0_9FLAO</name>
<feature type="compositionally biased region" description="Basic residues" evidence="1">
    <location>
        <begin position="351"/>
        <end position="360"/>
    </location>
</feature>
<feature type="compositionally biased region" description="Low complexity" evidence="1">
    <location>
        <begin position="332"/>
        <end position="345"/>
    </location>
</feature>
<comment type="caution">
    <text evidence="3">The sequence shown here is derived from an EMBL/GenBank/DDBJ whole genome shotgun (WGS) entry which is preliminary data.</text>
</comment>
<proteinExistence type="predicted"/>
<accession>A0ABS6W0K0</accession>
<keyword evidence="4" id="KW-1185">Reference proteome</keyword>
<feature type="compositionally biased region" description="Low complexity" evidence="1">
    <location>
        <begin position="240"/>
        <end position="259"/>
    </location>
</feature>
<reference evidence="3 4" key="1">
    <citation type="submission" date="2021-07" db="EMBL/GenBank/DDBJ databases">
        <title>Mesonia aestuariivivens sp. nov., isolated from a tidal flat.</title>
        <authorList>
            <person name="Kim Y.-O."/>
            <person name="Yoon J.-H."/>
        </authorList>
    </citation>
    <scope>NUCLEOTIDE SEQUENCE [LARGE SCALE GENOMIC DNA]</scope>
    <source>
        <strain evidence="3 4">JHPTF-M18</strain>
    </source>
</reference>
<protein>
    <recommendedName>
        <fullName evidence="5">DUF3300 domain-containing protein</fullName>
    </recommendedName>
</protein>
<feature type="chain" id="PRO_5047016453" description="DUF3300 domain-containing protein" evidence="2">
    <location>
        <begin position="20"/>
        <end position="360"/>
    </location>
</feature>
<organism evidence="3 4">
    <name type="scientific">Mesonia aestuariivivens</name>
    <dbReference type="NCBI Taxonomy" id="2796128"/>
    <lineage>
        <taxon>Bacteria</taxon>
        <taxon>Pseudomonadati</taxon>
        <taxon>Bacteroidota</taxon>
        <taxon>Flavobacteriia</taxon>
        <taxon>Flavobacteriales</taxon>
        <taxon>Flavobacteriaceae</taxon>
        <taxon>Mesonia</taxon>
    </lineage>
</organism>